<dbReference type="Proteomes" id="UP000256923">
    <property type="component" value="Chromosome 1"/>
</dbReference>
<dbReference type="RefSeq" id="WP_116285061.1">
    <property type="nucleotide sequence ID" value="NZ_CP034672.1"/>
</dbReference>
<dbReference type="EMBL" id="CP034672">
    <property type="protein sequence ID" value="AZS26227.1"/>
    <property type="molecule type" value="Genomic_DNA"/>
</dbReference>
<organism evidence="2 3">
    <name type="scientific">Vibrio anguillarum</name>
    <name type="common">Listonella anguillarum</name>
    <dbReference type="NCBI Taxonomy" id="55601"/>
    <lineage>
        <taxon>Bacteria</taxon>
        <taxon>Pseudomonadati</taxon>
        <taxon>Pseudomonadota</taxon>
        <taxon>Gammaproteobacteria</taxon>
        <taxon>Vibrionales</taxon>
        <taxon>Vibrionaceae</taxon>
        <taxon>Vibrio</taxon>
    </lineage>
</organism>
<reference evidence="2 3" key="1">
    <citation type="submission" date="2018-12" db="EMBL/GenBank/DDBJ databases">
        <title>Characterization and Draft Genome of Vibrio anguillarum J360 Marine Pathogen Isolated from an Outbreak in Lumpfish (Cyclopterus lumpus).</title>
        <authorList>
            <person name="Vasquez J.I."/>
            <person name="Cao T."/>
            <person name="Chakraborty S."/>
            <person name="Gnanagobal H."/>
            <person name="Wescot J."/>
            <person name="Boyce D."/>
            <person name="Santander J."/>
        </authorList>
    </citation>
    <scope>NUCLEOTIDE SEQUENCE [LARGE SCALE GENOMIC DNA]</scope>
    <source>
        <strain evidence="2 3">J360</strain>
    </source>
</reference>
<evidence type="ECO:0000313" key="3">
    <source>
        <dbReference type="Proteomes" id="UP000256923"/>
    </source>
</evidence>
<evidence type="ECO:0000313" key="1">
    <source>
        <dbReference type="EMBL" id="AZS26227.1"/>
    </source>
</evidence>
<accession>A0A7U6FS92</accession>
<dbReference type="EMBL" id="CP034672">
    <property type="protein sequence ID" value="AZS26380.1"/>
    <property type="molecule type" value="Genomic_DNA"/>
</dbReference>
<gene>
    <name evidence="1" type="ORF">DYL72_15070</name>
    <name evidence="2" type="ORF">DYL72_15870</name>
</gene>
<dbReference type="AlphaFoldDB" id="A0A7U6FS92"/>
<evidence type="ECO:0000313" key="2">
    <source>
        <dbReference type="EMBL" id="AZS26380.1"/>
    </source>
</evidence>
<sequence length="96" mass="11102">MTESLDFLFKHPDTGEVKIVTLQAWDIQQRLSDQLIDDLQCDCQPVGETNVIECNCDRYFNEFELQDRESLPLIVDPHGDYSHLEIGFKNASLEID</sequence>
<name>A0A7U6FS92_VIBAN</name>
<proteinExistence type="predicted"/>
<protein>
    <submittedName>
        <fullName evidence="2">Uncharacterized protein</fullName>
    </submittedName>
</protein>